<keyword evidence="7" id="KW-0378">Hydrolase</keyword>
<evidence type="ECO:0000256" key="3">
    <source>
        <dbReference type="ARBA" id="ARBA00022664"/>
    </source>
</evidence>
<reference evidence="12" key="1">
    <citation type="journal article" date="2020" name="Nature">
        <title>Giant virus diversity and host interactions through global metagenomics.</title>
        <authorList>
            <person name="Schulz F."/>
            <person name="Roux S."/>
            <person name="Paez-Espino D."/>
            <person name="Jungbluth S."/>
            <person name="Walsh D.A."/>
            <person name="Denef V.J."/>
            <person name="McMahon K.D."/>
            <person name="Konstantinidis K.T."/>
            <person name="Eloe-Fadrosh E.A."/>
            <person name="Kyrpides N.C."/>
            <person name="Woyke T."/>
        </authorList>
    </citation>
    <scope>NUCLEOTIDE SEQUENCE</scope>
    <source>
        <strain evidence="12">GVMAG-S-1014582-52</strain>
    </source>
</reference>
<comment type="pathway">
    <text evidence="1">mRNA processing; mRNA capping.</text>
</comment>
<dbReference type="Gene3D" id="2.40.50.140">
    <property type="entry name" value="Nucleic acid-binding proteins"/>
    <property type="match status" value="1"/>
</dbReference>
<accession>A0A6C0LSZ5</accession>
<dbReference type="InterPro" id="IPR004971">
    <property type="entry name" value="mRNA_G-N7_MeTrfase_dom"/>
</dbReference>
<dbReference type="PANTHER" id="PTHR12189:SF2">
    <property type="entry name" value="MRNA CAP GUANINE-N7 METHYLTRANSFERASE"/>
    <property type="match status" value="1"/>
</dbReference>
<dbReference type="CDD" id="cd02440">
    <property type="entry name" value="AdoMet_MTases"/>
    <property type="match status" value="1"/>
</dbReference>
<dbReference type="GO" id="GO:0005525">
    <property type="term" value="F:GTP binding"/>
    <property type="evidence" value="ECO:0007669"/>
    <property type="project" value="UniProtKB-KW"/>
</dbReference>
<feature type="domain" description="MRNA cap 0 methyltransferase" evidence="11">
    <location>
        <begin position="678"/>
        <end position="1001"/>
    </location>
</feature>
<comment type="catalytic activity">
    <reaction evidence="10">
        <text>a 5'-end triphospho-ribonucleoside in mRNA + H2O = a 5'-end diphospho-ribonucleoside in mRNA + phosphate + H(+)</text>
        <dbReference type="Rhea" id="RHEA:67004"/>
        <dbReference type="Rhea" id="RHEA-COMP:17164"/>
        <dbReference type="Rhea" id="RHEA-COMP:17165"/>
        <dbReference type="ChEBI" id="CHEBI:15377"/>
        <dbReference type="ChEBI" id="CHEBI:15378"/>
        <dbReference type="ChEBI" id="CHEBI:43474"/>
        <dbReference type="ChEBI" id="CHEBI:167616"/>
        <dbReference type="ChEBI" id="CHEBI:167618"/>
        <dbReference type="EC" id="3.6.1.74"/>
    </reaction>
    <physiologicalReaction direction="left-to-right" evidence="10">
        <dbReference type="Rhea" id="RHEA:67005"/>
    </physiologicalReaction>
</comment>
<dbReference type="UniPathway" id="UPA00922"/>
<evidence type="ECO:0000256" key="4">
    <source>
        <dbReference type="ARBA" id="ARBA00022679"/>
    </source>
</evidence>
<keyword evidence="2" id="KW-0489">Methyltransferase</keyword>
<keyword evidence="9" id="KW-0342">GTP-binding</keyword>
<proteinExistence type="predicted"/>
<dbReference type="GO" id="GO:0004651">
    <property type="term" value="F:polynucleotide 5'-phosphatase activity"/>
    <property type="evidence" value="ECO:0007669"/>
    <property type="project" value="InterPro"/>
</dbReference>
<dbReference type="InterPro" id="IPR029063">
    <property type="entry name" value="SAM-dependent_MTases_sf"/>
</dbReference>
<dbReference type="Gene3D" id="3.40.50.150">
    <property type="entry name" value="Vaccinia Virus protein VP39"/>
    <property type="match status" value="1"/>
</dbReference>
<dbReference type="InterPro" id="IPR012340">
    <property type="entry name" value="NA-bd_OB-fold"/>
</dbReference>
<dbReference type="SUPFAM" id="SSF56091">
    <property type="entry name" value="DNA ligase/mRNA capping enzyme, catalytic domain"/>
    <property type="match status" value="1"/>
</dbReference>
<evidence type="ECO:0000259" key="11">
    <source>
        <dbReference type="PROSITE" id="PS51562"/>
    </source>
</evidence>
<keyword evidence="6" id="KW-0547">Nucleotide-binding</keyword>
<dbReference type="GO" id="GO:0005634">
    <property type="term" value="C:nucleus"/>
    <property type="evidence" value="ECO:0007669"/>
    <property type="project" value="TreeGrafter"/>
</dbReference>
<evidence type="ECO:0000256" key="10">
    <source>
        <dbReference type="ARBA" id="ARBA00047740"/>
    </source>
</evidence>
<keyword evidence="4" id="KW-0808">Transferase</keyword>
<dbReference type="GO" id="GO:0140818">
    <property type="term" value="F:mRNA 5'-triphosphate monophosphatase activity"/>
    <property type="evidence" value="ECO:0007669"/>
    <property type="project" value="UniProtKB-EC"/>
</dbReference>
<protein>
    <recommendedName>
        <fullName evidence="11">mRNA cap 0 methyltransferase domain-containing protein</fullName>
    </recommendedName>
</protein>
<keyword evidence="3" id="KW-0507">mRNA processing</keyword>
<evidence type="ECO:0000256" key="1">
    <source>
        <dbReference type="ARBA" id="ARBA00005129"/>
    </source>
</evidence>
<evidence type="ECO:0000256" key="6">
    <source>
        <dbReference type="ARBA" id="ARBA00022741"/>
    </source>
</evidence>
<evidence type="ECO:0000256" key="2">
    <source>
        <dbReference type="ARBA" id="ARBA00022603"/>
    </source>
</evidence>
<dbReference type="GO" id="GO:0004482">
    <property type="term" value="F:mRNA 5'-cap (guanine-N7-)-methyltransferase activity"/>
    <property type="evidence" value="ECO:0007669"/>
    <property type="project" value="InterPro"/>
</dbReference>
<evidence type="ECO:0000256" key="5">
    <source>
        <dbReference type="ARBA" id="ARBA00022691"/>
    </source>
</evidence>
<evidence type="ECO:0000256" key="8">
    <source>
        <dbReference type="ARBA" id="ARBA00022884"/>
    </source>
</evidence>
<dbReference type="Pfam" id="PF03291">
    <property type="entry name" value="mRNA_G-N7_MeTrfase"/>
    <property type="match status" value="1"/>
</dbReference>
<dbReference type="SUPFAM" id="SSF53335">
    <property type="entry name" value="S-adenosyl-L-methionine-dependent methyltransferases"/>
    <property type="match status" value="1"/>
</dbReference>
<dbReference type="AlphaFoldDB" id="A0A6C0LSZ5"/>
<dbReference type="Gene3D" id="3.20.100.10">
    <property type="entry name" value="mRNA triphosphatase Cet1-like"/>
    <property type="match status" value="1"/>
</dbReference>
<dbReference type="InterPro" id="IPR039753">
    <property type="entry name" value="RG7MT1"/>
</dbReference>
<keyword evidence="8" id="KW-0694">RNA-binding</keyword>
<dbReference type="SUPFAM" id="SSF55154">
    <property type="entry name" value="CYTH-like phosphatases"/>
    <property type="match status" value="1"/>
</dbReference>
<dbReference type="GO" id="GO:0003723">
    <property type="term" value="F:RNA binding"/>
    <property type="evidence" value="ECO:0007669"/>
    <property type="project" value="UniProtKB-KW"/>
</dbReference>
<dbReference type="PANTHER" id="PTHR12189">
    <property type="entry name" value="MRNA GUANINE-7- METHYLTRANSFERASE"/>
    <property type="match status" value="1"/>
</dbReference>
<dbReference type="InterPro" id="IPR033469">
    <property type="entry name" value="CYTH-like_dom_sf"/>
</dbReference>
<dbReference type="EMBL" id="MN740556">
    <property type="protein sequence ID" value="QHU33128.1"/>
    <property type="molecule type" value="Genomic_DNA"/>
</dbReference>
<dbReference type="Gene3D" id="3.30.470.30">
    <property type="entry name" value="DNA ligase/mRNA capping enzyme"/>
    <property type="match status" value="1"/>
</dbReference>
<evidence type="ECO:0000256" key="9">
    <source>
        <dbReference type="ARBA" id="ARBA00023134"/>
    </source>
</evidence>
<evidence type="ECO:0000313" key="12">
    <source>
        <dbReference type="EMBL" id="QHU33128.1"/>
    </source>
</evidence>
<organism evidence="12">
    <name type="scientific">viral metagenome</name>
    <dbReference type="NCBI Taxonomy" id="1070528"/>
    <lineage>
        <taxon>unclassified sequences</taxon>
        <taxon>metagenomes</taxon>
        <taxon>organismal metagenomes</taxon>
    </lineage>
</organism>
<keyword evidence="5" id="KW-0949">S-adenosyl-L-methionine</keyword>
<name>A0A6C0LSZ5_9ZZZZ</name>
<evidence type="ECO:0000256" key="7">
    <source>
        <dbReference type="ARBA" id="ARBA00022801"/>
    </source>
</evidence>
<dbReference type="InterPro" id="IPR037009">
    <property type="entry name" value="mRNA_triPase_Cet1_sf"/>
</dbReference>
<dbReference type="PROSITE" id="PS51562">
    <property type="entry name" value="RNA_CAP0_MT"/>
    <property type="match status" value="1"/>
</dbReference>
<sequence length="1144" mass="134116">MKHNELFENILDEKSHSEIKKMIPLFKKNKDFEFEISFKKIDYPNYFRIINHYVNNTDSNDIEMTDMLDITILLSNNTNYRVTMLGSEQADTFISKFSGSNNYDIQKYLLGLSSSKTIIIIYKNRKTGIYVPVDELDMNIKLVQEENTKSKPITTGNEKILYRYKRNRISFSINDNVRIDTSEVQQSYSLSNLTTRFHQYEIEMEVINRDISILEFWNQTYNILKIIQNSNYPITKSEAKHVIEEYSNLLNLKNITHLDTRNVISLEAQHIVKFIPNKYGIIDKANGERYILFSIREGVYLISMNLVVKKTKFIFNNSKYLNMILDGELINLDKITLFMAFDVIYENESDKRYNEIFRLPNRINTLNEIIDNAFGNLIPFADFVSTKKDLELNEIKKFYTKELKRYWKDFRVKIGEINEGDIFITRKIQMIPYGIDSCEIFMYADLIWKLYVYDELPPYKLDGIIYTPINAPYMIKTSPEKIDSIPMEYKWKQPKQNSIDFYIQFEKDSSTNEDAIFIDNSVNKNTNNSYKICRLYVGLVKGGQEKPIPFKVNGVEQKAVIYLVDGETKDKEGNVINDQMVVEFIYDSVRTDLDDAFKWIPLVIRNDKTESVMKYKKRYGNNSNIADRIWKTIINPINEEDIASLADSTSYQKQMDLISKRTISNSGQSIIYYQKKSADAIGMRAFNNWIKSNIITTYCKNHKKILDISCGRGGDLLKFITVGVDMYVGVDIDNNGLYTINDSAFNRYKHFKKTIKNVPPMHFINADARGLFNVKSQENIITNMSDDNKNLIKTYLSSNQKYDVINCQFALHYFLSDELSWNNFCKNLNDHLELNGYFLITCFDGKLIHDKLIDKSKITISYTDNKGKKVTFFELQKIYSDTDINNIGLAVDIYNSLISNEGTNIREYLVFPNFLIESLKEKCGLELIETDSFFNLYNIYKNYFSQNKIGNKDDKRYADISDFYLMMDQKYRSKYTTEQIDIATSSFKMTMMNRYYVFKKKVGVDLYESSRIVGINHRINVGKILTPYFHSNKLIIDIDLQSTDANKIYHKLRESNKYIKPHVYLIKHIINEDDFEKEKLIKNKFILSKAKKGIDSKLLLIYKSPEKIFYPIYYESTVGPKYLLNSEKVIDDIDLLIKLTNEHL</sequence>